<evidence type="ECO:0000256" key="4">
    <source>
        <dbReference type="ARBA" id="ARBA00022967"/>
    </source>
</evidence>
<dbReference type="GO" id="GO:0012505">
    <property type="term" value="C:endomembrane system"/>
    <property type="evidence" value="ECO:0007669"/>
    <property type="project" value="UniProtKB-SubCell"/>
</dbReference>
<keyword evidence="5 7" id="KW-1133">Transmembrane helix</keyword>
<organism evidence="8 9">
    <name type="scientific">Halarsenatibacter silvermanii</name>
    <dbReference type="NCBI Taxonomy" id="321763"/>
    <lineage>
        <taxon>Bacteria</taxon>
        <taxon>Bacillati</taxon>
        <taxon>Bacillota</taxon>
        <taxon>Clostridia</taxon>
        <taxon>Halanaerobiales</taxon>
        <taxon>Halarsenatibacteraceae</taxon>
        <taxon>Halarsenatibacter</taxon>
    </lineage>
</organism>
<dbReference type="Pfam" id="PF02508">
    <property type="entry name" value="Rnf-Nqr"/>
    <property type="match status" value="1"/>
</dbReference>
<gene>
    <name evidence="8" type="ORF">SAMN04488692_10856</name>
</gene>
<dbReference type="PANTHER" id="PTHR30586:SF0">
    <property type="entry name" value="ION-TRANSLOCATING OXIDOREDUCTASE COMPLEX SUBUNIT E"/>
    <property type="match status" value="1"/>
</dbReference>
<keyword evidence="9" id="KW-1185">Reference proteome</keyword>
<dbReference type="InterPro" id="IPR003667">
    <property type="entry name" value="NqrDE/RnfAE"/>
</dbReference>
<evidence type="ECO:0000256" key="7">
    <source>
        <dbReference type="SAM" id="Phobius"/>
    </source>
</evidence>
<proteinExistence type="predicted"/>
<protein>
    <submittedName>
        <fullName evidence="8">Na+-translocating ferredoxin:NAD+ oxidoreductase RNF, RnfE subunit</fullName>
    </submittedName>
</protein>
<keyword evidence="6 7" id="KW-0472">Membrane</keyword>
<keyword evidence="4" id="KW-1278">Translocase</keyword>
<dbReference type="PIRSF" id="PIRSF006102">
    <property type="entry name" value="NQR_DE"/>
    <property type="match status" value="1"/>
</dbReference>
<evidence type="ECO:0000313" key="8">
    <source>
        <dbReference type="EMBL" id="SDL73144.1"/>
    </source>
</evidence>
<evidence type="ECO:0000256" key="1">
    <source>
        <dbReference type="ARBA" id="ARBA00004127"/>
    </source>
</evidence>
<dbReference type="EMBL" id="FNGO01000008">
    <property type="protein sequence ID" value="SDL73144.1"/>
    <property type="molecule type" value="Genomic_DNA"/>
</dbReference>
<evidence type="ECO:0000313" key="9">
    <source>
        <dbReference type="Proteomes" id="UP000199476"/>
    </source>
</evidence>
<evidence type="ECO:0000256" key="2">
    <source>
        <dbReference type="ARBA" id="ARBA00022448"/>
    </source>
</evidence>
<comment type="subcellular location">
    <subcellularLocation>
        <location evidence="1">Endomembrane system</location>
        <topology evidence="1">Multi-pass membrane protein</topology>
    </subcellularLocation>
</comment>
<dbReference type="AlphaFoldDB" id="A0A1G9MG85"/>
<feature type="transmembrane region" description="Helical" evidence="7">
    <location>
        <begin position="97"/>
        <end position="114"/>
    </location>
</feature>
<reference evidence="8 9" key="1">
    <citation type="submission" date="2016-10" db="EMBL/GenBank/DDBJ databases">
        <authorList>
            <person name="de Groot N.N."/>
        </authorList>
    </citation>
    <scope>NUCLEOTIDE SEQUENCE [LARGE SCALE GENOMIC DNA]</scope>
    <source>
        <strain evidence="8 9">SLAS-1</strain>
    </source>
</reference>
<sequence length="197" mass="21602">MELFRSEFWQESRKYLVLVALAPILGGMTDIRSAIWLGSLTLLAIIGAGLINIALKGIVTRNTRAPFTVIITITLISLFQIYLSIVDTALLEEFGVYLPLIALNVLVLRQTVLFEVEDASREFRGSVWFGFKLLVLMIFLGGLRELFLTGQISNIEIFASDIAFFGEPGGILIVLGSLVALFKAAFSSGPAAEEEVN</sequence>
<evidence type="ECO:0000256" key="5">
    <source>
        <dbReference type="ARBA" id="ARBA00022989"/>
    </source>
</evidence>
<dbReference type="Proteomes" id="UP000199476">
    <property type="component" value="Unassembled WGS sequence"/>
</dbReference>
<feature type="transmembrane region" description="Helical" evidence="7">
    <location>
        <begin position="35"/>
        <end position="55"/>
    </location>
</feature>
<name>A0A1G9MG85_9FIRM</name>
<evidence type="ECO:0000256" key="6">
    <source>
        <dbReference type="ARBA" id="ARBA00023136"/>
    </source>
</evidence>
<dbReference type="GO" id="GO:0005886">
    <property type="term" value="C:plasma membrane"/>
    <property type="evidence" value="ECO:0007669"/>
    <property type="project" value="TreeGrafter"/>
</dbReference>
<evidence type="ECO:0000256" key="3">
    <source>
        <dbReference type="ARBA" id="ARBA00022692"/>
    </source>
</evidence>
<dbReference type="RefSeq" id="WP_159429838.1">
    <property type="nucleotide sequence ID" value="NZ_FNGO01000008.1"/>
</dbReference>
<keyword evidence="2" id="KW-0813">Transport</keyword>
<feature type="transmembrane region" description="Helical" evidence="7">
    <location>
        <begin position="163"/>
        <end position="182"/>
    </location>
</feature>
<feature type="transmembrane region" description="Helical" evidence="7">
    <location>
        <begin position="67"/>
        <end position="85"/>
    </location>
</feature>
<dbReference type="STRING" id="321763.SAMN04488692_10856"/>
<dbReference type="PANTHER" id="PTHR30586">
    <property type="entry name" value="ELECTRON TRANSPORT COMPLEX PROTEIN RNFE"/>
    <property type="match status" value="1"/>
</dbReference>
<feature type="transmembrane region" description="Helical" evidence="7">
    <location>
        <begin position="126"/>
        <end position="143"/>
    </location>
</feature>
<keyword evidence="3 7" id="KW-0812">Transmembrane</keyword>
<accession>A0A1G9MG85</accession>